<evidence type="ECO:0000256" key="4">
    <source>
        <dbReference type="ARBA" id="ARBA00022840"/>
    </source>
</evidence>
<dbReference type="SUPFAM" id="SSF52440">
    <property type="entry name" value="PreATP-grasp domain"/>
    <property type="match status" value="1"/>
</dbReference>
<dbReference type="PROSITE" id="PS50975">
    <property type="entry name" value="ATP_GRASP"/>
    <property type="match status" value="1"/>
</dbReference>
<sequence length="662" mass="69740">MNFSTVLIANRGEIALRLVRACQGLGLRAVAVYSDADREAPHVVAAETAVHIGPSEAAQSYLDGARIIAAAKQAGAQAVHPGYGFLAENAGFAQACADAGLVFVGPSPENIALMGSKIAAKAVAVAANVPVVPGYYGDDQSDDRLLAEAHIIGVPLLIKASAGGGGRGMRQVHDLADFTTELIAARAEAEAAFGDSQILLERYVGTARHIEVQILADQQGNVRHLFERDCSLQRNHQKVIEEAPAPLLPADVRASLLESAVRLTKGIGYDSAGTVEFLLDADTGEYYFLEMNTRLQVEHPVTEAVTGIDIAAWQLRVAGGESLPFAQDDITCSGWAIEARIAAEDPANNYRPEIGKITSYAAPDMPGLRLDSGVRAGSIVSHYYDSMLAKLISLAPDRASAIRLLDQGLAKYHITGPGTNIAFLRDLLALPDFVAGTHSTASLGAAYPDGWHAPIPGHHQWAEAVLTNFLASNDRGGHDPWTALGAWRVTEPSGRPGGAIYRINGEDARIEGRDGTYIVTLHDLAPIEMENASLRGGILSYETDGMRHSASAEIDGEKVSLDGQTGRASFVVLDSDRIIQAAGEAALGGGNQVRAPMPGLVSDVLAQPCDVVIAGQPVVVIEAMKLLQTLTAPCAGTVAQVNYAAGENVDMGAVLITIDPEE</sequence>
<dbReference type="GO" id="GO:0046872">
    <property type="term" value="F:metal ion binding"/>
    <property type="evidence" value="ECO:0007669"/>
    <property type="project" value="InterPro"/>
</dbReference>
<dbReference type="Pfam" id="PF00289">
    <property type="entry name" value="Biotin_carb_N"/>
    <property type="match status" value="1"/>
</dbReference>
<organism evidence="9">
    <name type="scientific">marine sediment metagenome</name>
    <dbReference type="NCBI Taxonomy" id="412755"/>
    <lineage>
        <taxon>unclassified sequences</taxon>
        <taxon>metagenomes</taxon>
        <taxon>ecological metagenomes</taxon>
    </lineage>
</organism>
<evidence type="ECO:0000313" key="9">
    <source>
        <dbReference type="EMBL" id="KKN61904.1"/>
    </source>
</evidence>
<dbReference type="PROSITE" id="PS50979">
    <property type="entry name" value="BC"/>
    <property type="match status" value="1"/>
</dbReference>
<dbReference type="CDD" id="cd06850">
    <property type="entry name" value="biotinyl_domain"/>
    <property type="match status" value="1"/>
</dbReference>
<dbReference type="InterPro" id="IPR001882">
    <property type="entry name" value="Biotin_BS"/>
</dbReference>
<dbReference type="InterPro" id="IPR005479">
    <property type="entry name" value="CPAse_ATP-bd"/>
</dbReference>
<evidence type="ECO:0000259" key="6">
    <source>
        <dbReference type="PROSITE" id="PS50968"/>
    </source>
</evidence>
<comment type="cofactor">
    <cofactor evidence="1">
        <name>biotin</name>
        <dbReference type="ChEBI" id="CHEBI:57586"/>
    </cofactor>
</comment>
<dbReference type="PANTHER" id="PTHR18866">
    <property type="entry name" value="CARBOXYLASE:PYRUVATE/ACETYL-COA/PROPIONYL-COA CARBOXYLASE"/>
    <property type="match status" value="1"/>
</dbReference>
<reference evidence="9" key="1">
    <citation type="journal article" date="2015" name="Nature">
        <title>Complex archaea that bridge the gap between prokaryotes and eukaryotes.</title>
        <authorList>
            <person name="Spang A."/>
            <person name="Saw J.H."/>
            <person name="Jorgensen S.L."/>
            <person name="Zaremba-Niedzwiedzka K."/>
            <person name="Martijn J."/>
            <person name="Lind A.E."/>
            <person name="van Eijk R."/>
            <person name="Schleper C."/>
            <person name="Guy L."/>
            <person name="Ettema T.J."/>
        </authorList>
    </citation>
    <scope>NUCLEOTIDE SEQUENCE</scope>
</reference>
<feature type="domain" description="ATP-grasp" evidence="7">
    <location>
        <begin position="121"/>
        <end position="319"/>
    </location>
</feature>
<proteinExistence type="predicted"/>
<dbReference type="GO" id="GO:0005524">
    <property type="term" value="F:ATP binding"/>
    <property type="evidence" value="ECO:0007669"/>
    <property type="project" value="UniProtKB-KW"/>
</dbReference>
<dbReference type="SMART" id="SM00878">
    <property type="entry name" value="Biotin_carb_C"/>
    <property type="match status" value="1"/>
</dbReference>
<dbReference type="Pfam" id="PF00364">
    <property type="entry name" value="Biotin_lipoyl"/>
    <property type="match status" value="1"/>
</dbReference>
<dbReference type="InterPro" id="IPR005481">
    <property type="entry name" value="BC-like_N"/>
</dbReference>
<protein>
    <submittedName>
        <fullName evidence="9">Uncharacterized protein</fullName>
    </submittedName>
</protein>
<feature type="domain" description="Lipoyl-binding" evidence="6">
    <location>
        <begin position="584"/>
        <end position="659"/>
    </location>
</feature>
<keyword evidence="3" id="KW-0547">Nucleotide-binding</keyword>
<dbReference type="InterPro" id="IPR011764">
    <property type="entry name" value="Biotin_carboxylation_dom"/>
</dbReference>
<keyword evidence="5" id="KW-0092">Biotin</keyword>
<dbReference type="PANTHER" id="PTHR18866:SF33">
    <property type="entry name" value="METHYLCROTONOYL-COA CARBOXYLASE SUBUNIT ALPHA, MITOCHONDRIAL-RELATED"/>
    <property type="match status" value="1"/>
</dbReference>
<dbReference type="EMBL" id="LAZR01000641">
    <property type="protein sequence ID" value="KKN61904.1"/>
    <property type="molecule type" value="Genomic_DNA"/>
</dbReference>
<dbReference type="InterPro" id="IPR050856">
    <property type="entry name" value="Biotin_carboxylase_complex"/>
</dbReference>
<accession>A0A0F9S4C3</accession>
<dbReference type="InterPro" id="IPR011054">
    <property type="entry name" value="Rudment_hybrid_motif"/>
</dbReference>
<dbReference type="FunFam" id="3.30.1490.20:FF:000003">
    <property type="entry name" value="acetyl-CoA carboxylase isoform X1"/>
    <property type="match status" value="1"/>
</dbReference>
<evidence type="ECO:0000259" key="8">
    <source>
        <dbReference type="PROSITE" id="PS50979"/>
    </source>
</evidence>
<gene>
    <name evidence="9" type="ORF">LCGC14_0517410</name>
</gene>
<keyword evidence="4" id="KW-0067">ATP-binding</keyword>
<dbReference type="InterPro" id="IPR011053">
    <property type="entry name" value="Single_hybrid_motif"/>
</dbReference>
<dbReference type="Gene3D" id="2.40.50.100">
    <property type="match status" value="1"/>
</dbReference>
<dbReference type="PROSITE" id="PS00866">
    <property type="entry name" value="CPSASE_1"/>
    <property type="match status" value="1"/>
</dbReference>
<dbReference type="AlphaFoldDB" id="A0A0F9S4C3"/>
<dbReference type="FunFam" id="3.30.470.20:FF:000028">
    <property type="entry name" value="Methylcrotonoyl-CoA carboxylase subunit alpha, mitochondrial"/>
    <property type="match status" value="1"/>
</dbReference>
<dbReference type="InterPro" id="IPR048429">
    <property type="entry name" value="MCC_alpha_BT"/>
</dbReference>
<dbReference type="InterPro" id="IPR005482">
    <property type="entry name" value="Biotin_COase_C"/>
</dbReference>
<dbReference type="InterPro" id="IPR016185">
    <property type="entry name" value="PreATP-grasp_dom_sf"/>
</dbReference>
<evidence type="ECO:0000256" key="2">
    <source>
        <dbReference type="ARBA" id="ARBA00022598"/>
    </source>
</evidence>
<dbReference type="PROSITE" id="PS50968">
    <property type="entry name" value="BIOTINYL_LIPOYL"/>
    <property type="match status" value="1"/>
</dbReference>
<dbReference type="Gene3D" id="3.30.470.20">
    <property type="entry name" value="ATP-grasp fold, B domain"/>
    <property type="match status" value="1"/>
</dbReference>
<dbReference type="InterPro" id="IPR000089">
    <property type="entry name" value="Biotin_lipoyl"/>
</dbReference>
<dbReference type="InterPro" id="IPR011761">
    <property type="entry name" value="ATP-grasp"/>
</dbReference>
<evidence type="ECO:0000256" key="1">
    <source>
        <dbReference type="ARBA" id="ARBA00001953"/>
    </source>
</evidence>
<evidence type="ECO:0000259" key="7">
    <source>
        <dbReference type="PROSITE" id="PS50975"/>
    </source>
</evidence>
<feature type="domain" description="Biotin carboxylation" evidence="8">
    <location>
        <begin position="2"/>
        <end position="448"/>
    </location>
</feature>
<dbReference type="SUPFAM" id="SSF56059">
    <property type="entry name" value="Glutathione synthetase ATP-binding domain-like"/>
    <property type="match status" value="1"/>
</dbReference>
<dbReference type="Pfam" id="PF02786">
    <property type="entry name" value="CPSase_L_D2"/>
    <property type="match status" value="1"/>
</dbReference>
<evidence type="ECO:0000256" key="3">
    <source>
        <dbReference type="ARBA" id="ARBA00022741"/>
    </source>
</evidence>
<comment type="caution">
    <text evidence="9">The sequence shown here is derived from an EMBL/GenBank/DDBJ whole genome shotgun (WGS) entry which is preliminary data.</text>
</comment>
<dbReference type="FunFam" id="3.40.50.20:FF:000010">
    <property type="entry name" value="Propionyl-CoA carboxylase subunit alpha"/>
    <property type="match status" value="1"/>
</dbReference>
<dbReference type="SUPFAM" id="SSF51246">
    <property type="entry name" value="Rudiment single hybrid motif"/>
    <property type="match status" value="1"/>
</dbReference>
<keyword evidence="2" id="KW-0436">Ligase</keyword>
<dbReference type="Pfam" id="PF02785">
    <property type="entry name" value="Biotin_carb_C"/>
    <property type="match status" value="1"/>
</dbReference>
<dbReference type="GO" id="GO:0016874">
    <property type="term" value="F:ligase activity"/>
    <property type="evidence" value="ECO:0007669"/>
    <property type="project" value="UniProtKB-KW"/>
</dbReference>
<dbReference type="SUPFAM" id="SSF51230">
    <property type="entry name" value="Single hybrid motif"/>
    <property type="match status" value="1"/>
</dbReference>
<evidence type="ECO:0000256" key="5">
    <source>
        <dbReference type="ARBA" id="ARBA00023267"/>
    </source>
</evidence>
<dbReference type="PROSITE" id="PS00867">
    <property type="entry name" value="CPSASE_2"/>
    <property type="match status" value="1"/>
</dbReference>
<dbReference type="Pfam" id="PF21139">
    <property type="entry name" value="BT_MCC_alpha"/>
    <property type="match status" value="1"/>
</dbReference>
<dbReference type="PROSITE" id="PS00188">
    <property type="entry name" value="BIOTIN"/>
    <property type="match status" value="1"/>
</dbReference>
<name>A0A0F9S4C3_9ZZZZ</name>